<keyword evidence="2" id="KW-1185">Reference proteome</keyword>
<dbReference type="Proteomes" id="UP001500713">
    <property type="component" value="Unassembled WGS sequence"/>
</dbReference>
<protein>
    <submittedName>
        <fullName evidence="1">Uncharacterized protein</fullName>
    </submittedName>
</protein>
<proteinExistence type="predicted"/>
<reference evidence="2" key="1">
    <citation type="journal article" date="2019" name="Int. J. Syst. Evol. Microbiol.">
        <title>The Global Catalogue of Microorganisms (GCM) 10K type strain sequencing project: providing services to taxonomists for standard genome sequencing and annotation.</title>
        <authorList>
            <consortium name="The Broad Institute Genomics Platform"/>
            <consortium name="The Broad Institute Genome Sequencing Center for Infectious Disease"/>
            <person name="Wu L."/>
            <person name="Ma J."/>
        </authorList>
    </citation>
    <scope>NUCLEOTIDE SEQUENCE [LARGE SCALE GENOMIC DNA]</scope>
    <source>
        <strain evidence="2">JCM 14162</strain>
    </source>
</reference>
<name>A0ABP3KFS4_9SPHN</name>
<gene>
    <name evidence="1" type="ORF">GCM10009096_21040</name>
</gene>
<accession>A0ABP3KFS4</accession>
<evidence type="ECO:0000313" key="2">
    <source>
        <dbReference type="Proteomes" id="UP001500713"/>
    </source>
</evidence>
<dbReference type="EMBL" id="BAAAEM010000002">
    <property type="protein sequence ID" value="GAA0478864.1"/>
    <property type="molecule type" value="Genomic_DNA"/>
</dbReference>
<comment type="caution">
    <text evidence="1">The sequence shown here is derived from an EMBL/GenBank/DDBJ whole genome shotgun (WGS) entry which is preliminary data.</text>
</comment>
<organism evidence="1 2">
    <name type="scientific">Parasphingorhabdus litoris</name>
    <dbReference type="NCBI Taxonomy" id="394733"/>
    <lineage>
        <taxon>Bacteria</taxon>
        <taxon>Pseudomonadati</taxon>
        <taxon>Pseudomonadota</taxon>
        <taxon>Alphaproteobacteria</taxon>
        <taxon>Sphingomonadales</taxon>
        <taxon>Sphingomonadaceae</taxon>
        <taxon>Parasphingorhabdus</taxon>
    </lineage>
</organism>
<evidence type="ECO:0000313" key="1">
    <source>
        <dbReference type="EMBL" id="GAA0478864.1"/>
    </source>
</evidence>
<sequence>MFPALLWFGGYYSWVFYEEGLIAEFSAATSAKNVGKTIRFDPNEQSLVFARGYGAIRYVQRYDLEEAFEFNGVGGENRYRVIRVTDRAICDKFRRDKIAVAAGVHVMTDIQDRSSENNGEQLCIISMDEPPSKRQIRTYLTSFEDVLENIPVIKTTTTVKTVDGKEVILSGASVARLSKFPLPVVGCIPTDKYIEDWNCSVSFIRTNHGPAIKENDWEYILATSLGLQAVSVRKHKLYNQQDIERLIAETIESATQAELQILDSILSDPLVKVGNDPFLILPYRKDLMDERQRKIVTTIDYLADLNDKGKKNKLLLDSLLERGKFIEREKDKRRSAINYH</sequence>